<keyword evidence="4" id="KW-1185">Reference proteome</keyword>
<gene>
    <name evidence="3" type="ORF">M437DRAFT_86197</name>
</gene>
<keyword evidence="2" id="KW-0732">Signal</keyword>
<sequence length="113" mass="12277">MAPVSHFALAALAITSVAAAPLLPEPPNSAATLQPRGWIEDLIEETNFFGKYVGKKTEYKTETMLEDALKAENKLKGQHDKRDASPLEMIPPPPPPPIMITASAGFKFSDVFN</sequence>
<dbReference type="GeneID" id="63921789"/>
<proteinExistence type="predicted"/>
<protein>
    <submittedName>
        <fullName evidence="3">Uncharacterized protein</fullName>
    </submittedName>
</protein>
<evidence type="ECO:0000313" key="3">
    <source>
        <dbReference type="EMBL" id="KEQ60888.1"/>
    </source>
</evidence>
<feature type="region of interest" description="Disordered" evidence="1">
    <location>
        <begin position="74"/>
        <end position="95"/>
    </location>
</feature>
<evidence type="ECO:0000313" key="4">
    <source>
        <dbReference type="Proteomes" id="UP000030672"/>
    </source>
</evidence>
<evidence type="ECO:0000256" key="1">
    <source>
        <dbReference type="SAM" id="MobiDB-lite"/>
    </source>
</evidence>
<name>A0A074VK26_AURM1</name>
<feature type="chain" id="PRO_5001700714" evidence="2">
    <location>
        <begin position="20"/>
        <end position="113"/>
    </location>
</feature>
<organism evidence="3 4">
    <name type="scientific">Aureobasidium melanogenum (strain CBS 110374)</name>
    <name type="common">Aureobasidium pullulans var. melanogenum</name>
    <dbReference type="NCBI Taxonomy" id="1043003"/>
    <lineage>
        <taxon>Eukaryota</taxon>
        <taxon>Fungi</taxon>
        <taxon>Dikarya</taxon>
        <taxon>Ascomycota</taxon>
        <taxon>Pezizomycotina</taxon>
        <taxon>Dothideomycetes</taxon>
        <taxon>Dothideomycetidae</taxon>
        <taxon>Dothideales</taxon>
        <taxon>Saccotheciaceae</taxon>
        <taxon>Aureobasidium</taxon>
    </lineage>
</organism>
<feature type="signal peptide" evidence="2">
    <location>
        <begin position="1"/>
        <end position="19"/>
    </location>
</feature>
<dbReference type="RefSeq" id="XP_040877911.1">
    <property type="nucleotide sequence ID" value="XM_041028416.1"/>
</dbReference>
<reference evidence="3 4" key="1">
    <citation type="journal article" date="2014" name="BMC Genomics">
        <title>Genome sequencing of four Aureobasidium pullulans varieties: biotechnological potential, stress tolerance, and description of new species.</title>
        <authorList>
            <person name="Gostin Ar C."/>
            <person name="Ohm R.A."/>
            <person name="Kogej T."/>
            <person name="Sonjak S."/>
            <person name="Turk M."/>
            <person name="Zajc J."/>
            <person name="Zalar P."/>
            <person name="Grube M."/>
            <person name="Sun H."/>
            <person name="Han J."/>
            <person name="Sharma A."/>
            <person name="Chiniquy J."/>
            <person name="Ngan C.Y."/>
            <person name="Lipzen A."/>
            <person name="Barry K."/>
            <person name="Grigoriev I.V."/>
            <person name="Gunde-Cimerman N."/>
        </authorList>
    </citation>
    <scope>NUCLEOTIDE SEQUENCE [LARGE SCALE GENOMIC DNA]</scope>
    <source>
        <strain evidence="3 4">CBS 110374</strain>
    </source>
</reference>
<feature type="compositionally biased region" description="Basic and acidic residues" evidence="1">
    <location>
        <begin position="74"/>
        <end position="85"/>
    </location>
</feature>
<accession>A0A074VK26</accession>
<dbReference type="Proteomes" id="UP000030672">
    <property type="component" value="Unassembled WGS sequence"/>
</dbReference>
<dbReference type="HOGENOM" id="CLU_2133031_0_0_1"/>
<dbReference type="AlphaFoldDB" id="A0A074VK26"/>
<dbReference type="EMBL" id="KL584840">
    <property type="protein sequence ID" value="KEQ60888.1"/>
    <property type="molecule type" value="Genomic_DNA"/>
</dbReference>
<evidence type="ECO:0000256" key="2">
    <source>
        <dbReference type="SAM" id="SignalP"/>
    </source>
</evidence>